<dbReference type="SMART" id="SM00292">
    <property type="entry name" value="BRCT"/>
    <property type="match status" value="1"/>
</dbReference>
<comment type="caution">
    <text evidence="2">The sequence shown here is derived from an EMBL/GenBank/DDBJ whole genome shotgun (WGS) entry which is preliminary data.</text>
</comment>
<dbReference type="CDD" id="cd17748">
    <property type="entry name" value="BRCT_DNA_ligase_like"/>
    <property type="match status" value="1"/>
</dbReference>
<dbReference type="EMBL" id="VSSQ01093055">
    <property type="protein sequence ID" value="MPN38060.1"/>
    <property type="molecule type" value="Genomic_DNA"/>
</dbReference>
<feature type="domain" description="BRCT" evidence="1">
    <location>
        <begin position="1"/>
        <end position="71"/>
    </location>
</feature>
<name>A0A645HH48_9ZZZZ</name>
<dbReference type="GO" id="GO:0003911">
    <property type="term" value="F:DNA ligase (NAD+) activity"/>
    <property type="evidence" value="ECO:0007669"/>
    <property type="project" value="UniProtKB-EC"/>
</dbReference>
<evidence type="ECO:0000259" key="1">
    <source>
        <dbReference type="PROSITE" id="PS50172"/>
    </source>
</evidence>
<keyword evidence="2" id="KW-0436">Ligase</keyword>
<protein>
    <submittedName>
        <fullName evidence="2">DNA ligase A</fullName>
        <ecNumber evidence="2">6.5.1.2</ecNumber>
    </submittedName>
</protein>
<accession>A0A645HH48</accession>
<dbReference type="AlphaFoldDB" id="A0A645HH48"/>
<dbReference type="Gene3D" id="3.40.50.10190">
    <property type="entry name" value="BRCT domain"/>
    <property type="match status" value="1"/>
</dbReference>
<dbReference type="InterPro" id="IPR036420">
    <property type="entry name" value="BRCT_dom_sf"/>
</dbReference>
<dbReference type="SUPFAM" id="SSF52113">
    <property type="entry name" value="BRCT domain"/>
    <property type="match status" value="1"/>
</dbReference>
<dbReference type="EC" id="6.5.1.2" evidence="2"/>
<sequence length="71" mass="7469">MVTGSLKNYDRQGIEALIEAYGGKAAGSVSKKTAFVVAGEKAGSKMAKAKELGIPVLSEEEFTRLIPSKPI</sequence>
<dbReference type="PROSITE" id="PS50172">
    <property type="entry name" value="BRCT"/>
    <property type="match status" value="1"/>
</dbReference>
<dbReference type="Pfam" id="PF00533">
    <property type="entry name" value="BRCT"/>
    <property type="match status" value="1"/>
</dbReference>
<dbReference type="InterPro" id="IPR001357">
    <property type="entry name" value="BRCT_dom"/>
</dbReference>
<evidence type="ECO:0000313" key="2">
    <source>
        <dbReference type="EMBL" id="MPN38060.1"/>
    </source>
</evidence>
<gene>
    <name evidence="2" type="primary">ligA_58</name>
    <name evidence="2" type="ORF">SDC9_185583</name>
</gene>
<proteinExistence type="predicted"/>
<reference evidence="2" key="1">
    <citation type="submission" date="2019-08" db="EMBL/GenBank/DDBJ databases">
        <authorList>
            <person name="Kucharzyk K."/>
            <person name="Murdoch R.W."/>
            <person name="Higgins S."/>
            <person name="Loffler F."/>
        </authorList>
    </citation>
    <scope>NUCLEOTIDE SEQUENCE</scope>
</reference>
<organism evidence="2">
    <name type="scientific">bioreactor metagenome</name>
    <dbReference type="NCBI Taxonomy" id="1076179"/>
    <lineage>
        <taxon>unclassified sequences</taxon>
        <taxon>metagenomes</taxon>
        <taxon>ecological metagenomes</taxon>
    </lineage>
</organism>